<sequence>MPAGQPVSVATLAGRTYWMQRGKVCLVADEGANGEDGTSWAKKDATPSDAHVSASLTASARDLRLTYRNEQHCTTGPEAAVSIREAEPNRRSRQIREEEDEREMPRALTRLDHHRDSPTLPVQRSFEARFHTQPVVARSCTSRTQKGNATVPTKLHVEHSVGQTAQHTALTASRIGILTPRLDPALLWLPCELARPPTSRPKIKHLLGHSSARRSAGLRAPSSDGMAAHQIVFQATLSPFASAVPRPETASSVWLRDRARRAGYIVALRDDPDNPLADATTCTDGAPCFERRSCGRSTSVLSSGALSRSALTVRSRRLETEVGVAPLMLIET</sequence>
<feature type="region of interest" description="Disordered" evidence="1">
    <location>
        <begin position="82"/>
        <end position="105"/>
    </location>
</feature>
<keyword evidence="3" id="KW-1185">Reference proteome</keyword>
<dbReference type="RefSeq" id="XP_009544345.1">
    <property type="nucleotide sequence ID" value="XM_009546050.1"/>
</dbReference>
<feature type="compositionally biased region" description="Basic and acidic residues" evidence="1">
    <location>
        <begin position="84"/>
        <end position="96"/>
    </location>
</feature>
<protein>
    <submittedName>
        <fullName evidence="2">Uncharacterized protein</fullName>
    </submittedName>
</protein>
<dbReference type="InParanoid" id="W4KFT8"/>
<accession>W4KFT8</accession>
<name>W4KFT8_HETIT</name>
<organism evidence="2 3">
    <name type="scientific">Heterobasidion irregulare (strain TC 32-1)</name>
    <dbReference type="NCBI Taxonomy" id="747525"/>
    <lineage>
        <taxon>Eukaryota</taxon>
        <taxon>Fungi</taxon>
        <taxon>Dikarya</taxon>
        <taxon>Basidiomycota</taxon>
        <taxon>Agaricomycotina</taxon>
        <taxon>Agaricomycetes</taxon>
        <taxon>Russulales</taxon>
        <taxon>Bondarzewiaceae</taxon>
        <taxon>Heterobasidion</taxon>
        <taxon>Heterobasidion annosum species complex</taxon>
    </lineage>
</organism>
<dbReference type="GeneID" id="20665878"/>
<dbReference type="HOGENOM" id="CLU_836929_0_0_1"/>
<gene>
    <name evidence="2" type="ORF">HETIRDRAFT_103229</name>
</gene>
<evidence type="ECO:0000256" key="1">
    <source>
        <dbReference type="SAM" id="MobiDB-lite"/>
    </source>
</evidence>
<evidence type="ECO:0000313" key="3">
    <source>
        <dbReference type="Proteomes" id="UP000030671"/>
    </source>
</evidence>
<dbReference type="EMBL" id="KI925456">
    <property type="protein sequence ID" value="ETW84708.1"/>
    <property type="molecule type" value="Genomic_DNA"/>
</dbReference>
<dbReference type="Proteomes" id="UP000030671">
    <property type="component" value="Unassembled WGS sequence"/>
</dbReference>
<dbReference type="KEGG" id="hir:HETIRDRAFT_103229"/>
<proteinExistence type="predicted"/>
<evidence type="ECO:0000313" key="2">
    <source>
        <dbReference type="EMBL" id="ETW84708.1"/>
    </source>
</evidence>
<dbReference type="AlphaFoldDB" id="W4KFT8"/>
<reference evidence="2 3" key="1">
    <citation type="journal article" date="2012" name="New Phytol.">
        <title>Insight into trade-off between wood decay and parasitism from the genome of a fungal forest pathogen.</title>
        <authorList>
            <person name="Olson A."/>
            <person name="Aerts A."/>
            <person name="Asiegbu F."/>
            <person name="Belbahri L."/>
            <person name="Bouzid O."/>
            <person name="Broberg A."/>
            <person name="Canback B."/>
            <person name="Coutinho P.M."/>
            <person name="Cullen D."/>
            <person name="Dalman K."/>
            <person name="Deflorio G."/>
            <person name="van Diepen L.T."/>
            <person name="Dunand C."/>
            <person name="Duplessis S."/>
            <person name="Durling M."/>
            <person name="Gonthier P."/>
            <person name="Grimwood J."/>
            <person name="Fossdal C.G."/>
            <person name="Hansson D."/>
            <person name="Henrissat B."/>
            <person name="Hietala A."/>
            <person name="Himmelstrand K."/>
            <person name="Hoffmeister D."/>
            <person name="Hogberg N."/>
            <person name="James T.Y."/>
            <person name="Karlsson M."/>
            <person name="Kohler A."/>
            <person name="Kues U."/>
            <person name="Lee Y.H."/>
            <person name="Lin Y.C."/>
            <person name="Lind M."/>
            <person name="Lindquist E."/>
            <person name="Lombard V."/>
            <person name="Lucas S."/>
            <person name="Lunden K."/>
            <person name="Morin E."/>
            <person name="Murat C."/>
            <person name="Park J."/>
            <person name="Raffaello T."/>
            <person name="Rouze P."/>
            <person name="Salamov A."/>
            <person name="Schmutz J."/>
            <person name="Solheim H."/>
            <person name="Stahlberg J."/>
            <person name="Velez H."/>
            <person name="de Vries R.P."/>
            <person name="Wiebenga A."/>
            <person name="Woodward S."/>
            <person name="Yakovlev I."/>
            <person name="Garbelotto M."/>
            <person name="Martin F."/>
            <person name="Grigoriev I.V."/>
            <person name="Stenlid J."/>
        </authorList>
    </citation>
    <scope>NUCLEOTIDE SEQUENCE [LARGE SCALE GENOMIC DNA]</scope>
    <source>
        <strain evidence="2 3">TC 32-1</strain>
    </source>
</reference>